<reference evidence="12 13" key="1">
    <citation type="journal article" date="2011" name="Science">
        <title>The Selaginella genome identifies genetic changes associated with the evolution of vascular plants.</title>
        <authorList>
            <person name="Banks J.A."/>
            <person name="Nishiyama T."/>
            <person name="Hasebe M."/>
            <person name="Bowman J.L."/>
            <person name="Gribskov M."/>
            <person name="dePamphilis C."/>
            <person name="Albert V.A."/>
            <person name="Aono N."/>
            <person name="Aoyama T."/>
            <person name="Ambrose B.A."/>
            <person name="Ashton N.W."/>
            <person name="Axtell M.J."/>
            <person name="Barker E."/>
            <person name="Barker M.S."/>
            <person name="Bennetzen J.L."/>
            <person name="Bonawitz N.D."/>
            <person name="Chapple C."/>
            <person name="Cheng C."/>
            <person name="Correa L.G."/>
            <person name="Dacre M."/>
            <person name="DeBarry J."/>
            <person name="Dreyer I."/>
            <person name="Elias M."/>
            <person name="Engstrom E.M."/>
            <person name="Estelle M."/>
            <person name="Feng L."/>
            <person name="Finet C."/>
            <person name="Floyd S.K."/>
            <person name="Frommer W.B."/>
            <person name="Fujita T."/>
            <person name="Gramzow L."/>
            <person name="Gutensohn M."/>
            <person name="Harholt J."/>
            <person name="Hattori M."/>
            <person name="Heyl A."/>
            <person name="Hirai T."/>
            <person name="Hiwatashi Y."/>
            <person name="Ishikawa M."/>
            <person name="Iwata M."/>
            <person name="Karol K.G."/>
            <person name="Koehler B."/>
            <person name="Kolukisaoglu U."/>
            <person name="Kubo M."/>
            <person name="Kurata T."/>
            <person name="Lalonde S."/>
            <person name="Li K."/>
            <person name="Li Y."/>
            <person name="Litt A."/>
            <person name="Lyons E."/>
            <person name="Manning G."/>
            <person name="Maruyama T."/>
            <person name="Michael T.P."/>
            <person name="Mikami K."/>
            <person name="Miyazaki S."/>
            <person name="Morinaga S."/>
            <person name="Murata T."/>
            <person name="Mueller-Roeber B."/>
            <person name="Nelson D.R."/>
            <person name="Obara M."/>
            <person name="Oguri Y."/>
            <person name="Olmstead R.G."/>
            <person name="Onodera N."/>
            <person name="Petersen B.L."/>
            <person name="Pils B."/>
            <person name="Prigge M."/>
            <person name="Rensing S.A."/>
            <person name="Riano-Pachon D.M."/>
            <person name="Roberts A.W."/>
            <person name="Sato Y."/>
            <person name="Scheller H.V."/>
            <person name="Schulz B."/>
            <person name="Schulz C."/>
            <person name="Shakirov E.V."/>
            <person name="Shibagaki N."/>
            <person name="Shinohara N."/>
            <person name="Shippen D.E."/>
            <person name="Soerensen I."/>
            <person name="Sotooka R."/>
            <person name="Sugimoto N."/>
            <person name="Sugita M."/>
            <person name="Sumikawa N."/>
            <person name="Tanurdzic M."/>
            <person name="Theissen G."/>
            <person name="Ulvskov P."/>
            <person name="Wakazuki S."/>
            <person name="Weng J.K."/>
            <person name="Willats W.W."/>
            <person name="Wipf D."/>
            <person name="Wolf P.G."/>
            <person name="Yang L."/>
            <person name="Zimmer A.D."/>
            <person name="Zhu Q."/>
            <person name="Mitros T."/>
            <person name="Hellsten U."/>
            <person name="Loque D."/>
            <person name="Otillar R."/>
            <person name="Salamov A."/>
            <person name="Schmutz J."/>
            <person name="Shapiro H."/>
            <person name="Lindquist E."/>
            <person name="Lucas S."/>
            <person name="Rokhsar D."/>
            <person name="Grigoriev I.V."/>
        </authorList>
    </citation>
    <scope>NUCLEOTIDE SEQUENCE [LARGE SCALE GENOMIC DNA]</scope>
</reference>
<evidence type="ECO:0000256" key="7">
    <source>
        <dbReference type="ARBA" id="ARBA00051146"/>
    </source>
</evidence>
<sequence>MAPALACSLGNAPGSLGQGFSPRRSGRFAATAAADSNPSLHSSSLFAGFDFGTSGARVVVIDKEGEILAERKRQYPRLNGLVRQAENPAAASAWRATLFALLEEIPVEFRARVGSICLDGTSATTMIVDRNTGELLSRPVLYNESCSQSLPFVHQIAPANHTVLTGTSTLCKMVAWWQRAEKEQRKNAILMHQADWLLYLLHGRLGISDYNNALKVGFDPETEEYPDWLRKQEFGDMLPNVIEPGAVVGKVTSAIATTFGLPPSCVVCTGTTDSIAAFLAARATEPGEAVTSLGSTLAVKLISTERVDDARYGVYSHRIQGQWLVGGASNTGGIVLRQYFSDKELDVLSHAINPNKPSVLDYYPLPSTGERFPVADPNLEPRLEPRPPNDVEFLHGLLESIARIEARAYKLLGDLGSTKLRAVFTSGGGSKNHVWERIRQRVLGVPVSASQHREAAYGAALLALQGSGSIQ</sequence>
<keyword evidence="4" id="KW-0547">Nucleotide-binding</keyword>
<dbReference type="CDD" id="cd07783">
    <property type="entry name" value="ASKHA_NBD_FGGY_SePSK_AtXK1-like"/>
    <property type="match status" value="1"/>
</dbReference>
<dbReference type="EC" id="2.7.1.47" evidence="8"/>
<evidence type="ECO:0000259" key="10">
    <source>
        <dbReference type="Pfam" id="PF00370"/>
    </source>
</evidence>
<evidence type="ECO:0000259" key="11">
    <source>
        <dbReference type="Pfam" id="PF02782"/>
    </source>
</evidence>
<dbReference type="Gramene" id="EFJ20339">
    <property type="protein sequence ID" value="EFJ20339"/>
    <property type="gene ID" value="SELMODRAFT_176919"/>
</dbReference>
<dbReference type="InterPro" id="IPR018484">
    <property type="entry name" value="FGGY_N"/>
</dbReference>
<evidence type="ECO:0000256" key="6">
    <source>
        <dbReference type="ARBA" id="ARBA00022840"/>
    </source>
</evidence>
<dbReference type="PIRSF" id="PIRSF000538">
    <property type="entry name" value="GlpK"/>
    <property type="match status" value="1"/>
</dbReference>
<dbReference type="InterPro" id="IPR000577">
    <property type="entry name" value="Carb_kinase_FGGY"/>
</dbReference>
<comment type="similarity">
    <text evidence="2">Belongs to the FGGY kinase family.</text>
</comment>
<keyword evidence="13" id="KW-1185">Reference proteome</keyword>
<dbReference type="HOGENOM" id="CLU_009281_0_0_1"/>
<dbReference type="InterPro" id="IPR043129">
    <property type="entry name" value="ATPase_NBD"/>
</dbReference>
<dbReference type="Proteomes" id="UP000001514">
    <property type="component" value="Unassembled WGS sequence"/>
</dbReference>
<dbReference type="InParanoid" id="D8S4V9"/>
<accession>D8S4V9</accession>
<gene>
    <name evidence="12" type="ORF">SELMODRAFT_176919</name>
</gene>
<dbReference type="Pfam" id="PF02782">
    <property type="entry name" value="FGGY_C"/>
    <property type="match status" value="1"/>
</dbReference>
<comment type="cofactor">
    <cofactor evidence="1">
        <name>a divalent metal cation</name>
        <dbReference type="ChEBI" id="CHEBI:60240"/>
    </cofactor>
</comment>
<dbReference type="EMBL" id="GL377602">
    <property type="protein sequence ID" value="EFJ20339.1"/>
    <property type="molecule type" value="Genomic_DNA"/>
</dbReference>
<dbReference type="SUPFAM" id="SSF53067">
    <property type="entry name" value="Actin-like ATPase domain"/>
    <property type="match status" value="2"/>
</dbReference>
<evidence type="ECO:0000256" key="2">
    <source>
        <dbReference type="ARBA" id="ARBA00009156"/>
    </source>
</evidence>
<feature type="domain" description="Carbohydrate kinase FGGY N-terminal" evidence="10">
    <location>
        <begin position="47"/>
        <end position="279"/>
    </location>
</feature>
<name>D8S4V9_SELML</name>
<evidence type="ECO:0000256" key="3">
    <source>
        <dbReference type="ARBA" id="ARBA00022679"/>
    </source>
</evidence>
<keyword evidence="6" id="KW-0067">ATP-binding</keyword>
<dbReference type="GO" id="GO:0019150">
    <property type="term" value="F:D-ribulokinase activity"/>
    <property type="evidence" value="ECO:0000318"/>
    <property type="project" value="GO_Central"/>
</dbReference>
<dbReference type="PANTHER" id="PTHR10196:SF80">
    <property type="entry name" value="D-RIBULOSE KINASE"/>
    <property type="match status" value="1"/>
</dbReference>
<dbReference type="Pfam" id="PF00370">
    <property type="entry name" value="FGGY_N"/>
    <property type="match status" value="1"/>
</dbReference>
<protein>
    <recommendedName>
        <fullName evidence="9">D-ribulose kinase</fullName>
        <ecNumber evidence="8">2.7.1.47</ecNumber>
    </recommendedName>
</protein>
<dbReference type="FunFam" id="3.30.420.40:FF:000220">
    <property type="entry name" value="D-ribulose kinase"/>
    <property type="match status" value="1"/>
</dbReference>
<evidence type="ECO:0000313" key="12">
    <source>
        <dbReference type="EMBL" id="EFJ20339.1"/>
    </source>
</evidence>
<dbReference type="GO" id="GO:0005829">
    <property type="term" value="C:cytosol"/>
    <property type="evidence" value="ECO:0000318"/>
    <property type="project" value="GO_Central"/>
</dbReference>
<dbReference type="KEGG" id="smo:SELMODRAFT_176919"/>
<dbReference type="FunFam" id="3.30.420.40:FF:000180">
    <property type="entry name" value="D-ribulose kinase isoform X1"/>
    <property type="match status" value="1"/>
</dbReference>
<dbReference type="GO" id="GO:0004856">
    <property type="term" value="F:D-xylulokinase activity"/>
    <property type="evidence" value="ECO:0000318"/>
    <property type="project" value="GO_Central"/>
</dbReference>
<dbReference type="GO" id="GO:0005524">
    <property type="term" value="F:ATP binding"/>
    <property type="evidence" value="ECO:0007669"/>
    <property type="project" value="UniProtKB-KW"/>
</dbReference>
<evidence type="ECO:0000256" key="4">
    <source>
        <dbReference type="ARBA" id="ARBA00022741"/>
    </source>
</evidence>
<organism evidence="13">
    <name type="scientific">Selaginella moellendorffii</name>
    <name type="common">Spikemoss</name>
    <dbReference type="NCBI Taxonomy" id="88036"/>
    <lineage>
        <taxon>Eukaryota</taxon>
        <taxon>Viridiplantae</taxon>
        <taxon>Streptophyta</taxon>
        <taxon>Embryophyta</taxon>
        <taxon>Tracheophyta</taxon>
        <taxon>Lycopodiopsida</taxon>
        <taxon>Selaginellales</taxon>
        <taxon>Selaginellaceae</taxon>
        <taxon>Selaginella</taxon>
    </lineage>
</organism>
<dbReference type="OMA" id="FGFPKNC"/>
<dbReference type="eggNOG" id="ENOG502QVMB">
    <property type="taxonomic scope" value="Eukaryota"/>
</dbReference>
<dbReference type="STRING" id="88036.D8S4V9"/>
<keyword evidence="5" id="KW-0418">Kinase</keyword>
<evidence type="ECO:0000256" key="1">
    <source>
        <dbReference type="ARBA" id="ARBA00001968"/>
    </source>
</evidence>
<evidence type="ECO:0000256" key="5">
    <source>
        <dbReference type="ARBA" id="ARBA00022777"/>
    </source>
</evidence>
<evidence type="ECO:0000256" key="8">
    <source>
        <dbReference type="ARBA" id="ARBA00066370"/>
    </source>
</evidence>
<proteinExistence type="inferred from homology"/>
<dbReference type="PANTHER" id="PTHR10196">
    <property type="entry name" value="SUGAR KINASE"/>
    <property type="match status" value="1"/>
</dbReference>
<comment type="catalytic activity">
    <reaction evidence="7">
        <text>D-ribulose + ATP = D-ribulose 5-phosphate + ADP + H(+)</text>
        <dbReference type="Rhea" id="RHEA:17601"/>
        <dbReference type="ChEBI" id="CHEBI:15378"/>
        <dbReference type="ChEBI" id="CHEBI:17173"/>
        <dbReference type="ChEBI" id="CHEBI:30616"/>
        <dbReference type="ChEBI" id="CHEBI:58121"/>
        <dbReference type="ChEBI" id="CHEBI:456216"/>
        <dbReference type="EC" id="2.7.1.47"/>
    </reaction>
</comment>
<dbReference type="InterPro" id="IPR018485">
    <property type="entry name" value="FGGY_C"/>
</dbReference>
<feature type="domain" description="Carbohydrate kinase FGGY C-terminal" evidence="11">
    <location>
        <begin position="291"/>
        <end position="464"/>
    </location>
</feature>
<dbReference type="AlphaFoldDB" id="D8S4V9"/>
<dbReference type="Gene3D" id="3.30.420.40">
    <property type="match status" value="2"/>
</dbReference>
<evidence type="ECO:0000256" key="9">
    <source>
        <dbReference type="ARBA" id="ARBA00072590"/>
    </source>
</evidence>
<dbReference type="GO" id="GO:0005997">
    <property type="term" value="P:xylulose metabolic process"/>
    <property type="evidence" value="ECO:0000318"/>
    <property type="project" value="GO_Central"/>
</dbReference>
<keyword evidence="3" id="KW-0808">Transferase</keyword>
<evidence type="ECO:0000313" key="13">
    <source>
        <dbReference type="Proteomes" id="UP000001514"/>
    </source>
</evidence>
<dbReference type="FunCoup" id="D8S4V9">
    <property type="interactions" value="1204"/>
</dbReference>